<protein>
    <recommendedName>
        <fullName evidence="4">IrrE N-terminal-like domain-containing protein</fullName>
    </recommendedName>
</protein>
<dbReference type="PANTHER" id="PTHR43236:SF1">
    <property type="entry name" value="BLL7220 PROTEIN"/>
    <property type="match status" value="1"/>
</dbReference>
<keyword evidence="2" id="KW-0789">Thiol protease inhibitor</keyword>
<gene>
    <name evidence="5" type="ORF">MHL29_05500</name>
</gene>
<accession>A0ABS9Q0E9</accession>
<dbReference type="Pfam" id="PF06114">
    <property type="entry name" value="Peptidase_M78"/>
    <property type="match status" value="1"/>
</dbReference>
<evidence type="ECO:0000256" key="2">
    <source>
        <dbReference type="ARBA" id="ARBA00022704"/>
    </source>
</evidence>
<evidence type="ECO:0000256" key="1">
    <source>
        <dbReference type="ARBA" id="ARBA00022690"/>
    </source>
</evidence>
<evidence type="ECO:0000313" key="6">
    <source>
        <dbReference type="Proteomes" id="UP001521931"/>
    </source>
</evidence>
<proteinExistence type="predicted"/>
<evidence type="ECO:0000256" key="3">
    <source>
        <dbReference type="SAM" id="MobiDB-lite"/>
    </source>
</evidence>
<sequence>MPTRAQQRRALQAADELLNDLDVDQESPVDVFDLLDQCGLWLTFTRLENLLGAAVRVGDGGVLLTTQRPAAVQRYTAAHELGHWVLDLDVDAVAVDGESEVFHPSTDREILAQVFAGQLLMPPPLVFAACERYGIVGSTTATGASVYQAARDMGTSYEAAARQLANLQIIGARDLDDLLRQRPKDIKTALALGHAPSGTVEVWTASRGDHDPIRVTAGDEVFVTLPENRTTGHRWLTDLELDARAHNRVTTEPEAFDPASPSAPVPLDELLASASTRSSSTRVAKALARVPGNAGHRRTMPSLPTGGSGSPFPEGAELAATKHEPASLLLLDDRYRAGWATIAPGQTRGVRQAIAGRADVRLPREVEPYCTGELLDPRTVPVGGTGLRLLAFKAGGEGDSTVRLSYTSATNPQADTLDRYTLDVHVEPDPATQRRRQVIEGSLADPDEAR</sequence>
<evidence type="ECO:0000313" key="5">
    <source>
        <dbReference type="EMBL" id="MCG7321351.1"/>
    </source>
</evidence>
<organism evidence="5 6">
    <name type="scientific">Arsenicicoccus bolidensis</name>
    <dbReference type="NCBI Taxonomy" id="229480"/>
    <lineage>
        <taxon>Bacteria</taxon>
        <taxon>Bacillati</taxon>
        <taxon>Actinomycetota</taxon>
        <taxon>Actinomycetes</taxon>
        <taxon>Micrococcales</taxon>
        <taxon>Intrasporangiaceae</taxon>
        <taxon>Arsenicicoccus</taxon>
    </lineage>
</organism>
<dbReference type="EMBL" id="JAKRCV010000011">
    <property type="protein sequence ID" value="MCG7321351.1"/>
    <property type="molecule type" value="Genomic_DNA"/>
</dbReference>
<dbReference type="InterPro" id="IPR052345">
    <property type="entry name" value="Rad_response_metalloprotease"/>
</dbReference>
<dbReference type="RefSeq" id="WP_239262958.1">
    <property type="nucleotide sequence ID" value="NZ_JAKRCV010000011.1"/>
</dbReference>
<dbReference type="InterPro" id="IPR010359">
    <property type="entry name" value="IrrE_HExxH"/>
</dbReference>
<keyword evidence="6" id="KW-1185">Reference proteome</keyword>
<dbReference type="SUPFAM" id="SSF141066">
    <property type="entry name" value="ICP-like"/>
    <property type="match status" value="1"/>
</dbReference>
<dbReference type="Proteomes" id="UP001521931">
    <property type="component" value="Unassembled WGS sequence"/>
</dbReference>
<dbReference type="PANTHER" id="PTHR43236">
    <property type="entry name" value="ANTITOXIN HIGA1"/>
    <property type="match status" value="1"/>
</dbReference>
<keyword evidence="1" id="KW-0646">Protease inhibitor</keyword>
<reference evidence="5 6" key="1">
    <citation type="submission" date="2022-02" db="EMBL/GenBank/DDBJ databases">
        <title>Uncovering new skin microbiome diversity through culturing and metagenomics.</title>
        <authorList>
            <person name="Conlan S."/>
            <person name="Deming C."/>
            <person name="Nisc Comparative Sequencing Program N."/>
            <person name="Segre J.A."/>
        </authorList>
    </citation>
    <scope>NUCLEOTIDE SEQUENCE [LARGE SCALE GENOMIC DNA]</scope>
    <source>
        <strain evidence="5 6">ACRQZ</strain>
    </source>
</reference>
<comment type="caution">
    <text evidence="5">The sequence shown here is derived from an EMBL/GenBank/DDBJ whole genome shotgun (WGS) entry which is preliminary data.</text>
</comment>
<name>A0ABS9Q0E9_9MICO</name>
<dbReference type="InterPro" id="IPR036331">
    <property type="entry name" value="Chagasin-like_sf"/>
</dbReference>
<dbReference type="Gene3D" id="1.10.10.2910">
    <property type="match status" value="1"/>
</dbReference>
<feature type="domain" description="IrrE N-terminal-like" evidence="4">
    <location>
        <begin position="62"/>
        <end position="163"/>
    </location>
</feature>
<feature type="region of interest" description="Disordered" evidence="3">
    <location>
        <begin position="289"/>
        <end position="308"/>
    </location>
</feature>
<evidence type="ECO:0000259" key="4">
    <source>
        <dbReference type="Pfam" id="PF06114"/>
    </source>
</evidence>
<feature type="region of interest" description="Disordered" evidence="3">
    <location>
        <begin position="426"/>
        <end position="450"/>
    </location>
</feature>